<dbReference type="GO" id="GO:0003729">
    <property type="term" value="F:mRNA binding"/>
    <property type="evidence" value="ECO:0007669"/>
    <property type="project" value="TreeGrafter"/>
</dbReference>
<reference evidence="9" key="1">
    <citation type="journal article" date="2023" name="Mol. Phylogenet. Evol.">
        <title>Genome-scale phylogeny and comparative genomics of the fungal order Sordariales.</title>
        <authorList>
            <person name="Hensen N."/>
            <person name="Bonometti L."/>
            <person name="Westerberg I."/>
            <person name="Brannstrom I.O."/>
            <person name="Guillou S."/>
            <person name="Cros-Aarteil S."/>
            <person name="Calhoun S."/>
            <person name="Haridas S."/>
            <person name="Kuo A."/>
            <person name="Mondo S."/>
            <person name="Pangilinan J."/>
            <person name="Riley R."/>
            <person name="LaButti K."/>
            <person name="Andreopoulos B."/>
            <person name="Lipzen A."/>
            <person name="Chen C."/>
            <person name="Yan M."/>
            <person name="Daum C."/>
            <person name="Ng V."/>
            <person name="Clum A."/>
            <person name="Steindorff A."/>
            <person name="Ohm R.A."/>
            <person name="Martin F."/>
            <person name="Silar P."/>
            <person name="Natvig D.O."/>
            <person name="Lalanne C."/>
            <person name="Gautier V."/>
            <person name="Ament-Velasquez S.L."/>
            <person name="Kruys A."/>
            <person name="Hutchinson M.I."/>
            <person name="Powell A.J."/>
            <person name="Barry K."/>
            <person name="Miller A.N."/>
            <person name="Grigoriev I.V."/>
            <person name="Debuchy R."/>
            <person name="Gladieux P."/>
            <person name="Hiltunen Thoren M."/>
            <person name="Johannesson H."/>
        </authorList>
    </citation>
    <scope>NUCLEOTIDE SEQUENCE</scope>
    <source>
        <strain evidence="9">CBS 958.72</strain>
    </source>
</reference>
<proteinExistence type="inferred from homology"/>
<evidence type="ECO:0000256" key="6">
    <source>
        <dbReference type="ARBA" id="ARBA00022763"/>
    </source>
</evidence>
<evidence type="ECO:0000256" key="3">
    <source>
        <dbReference type="ARBA" id="ARBA00008778"/>
    </source>
</evidence>
<dbReference type="Gene3D" id="1.20.5.170">
    <property type="match status" value="1"/>
</dbReference>
<keyword evidence="10" id="KW-1185">Reference proteome</keyword>
<comment type="similarity">
    <text evidence="2">Belongs to the SWI5/SAE3 family.</text>
</comment>
<dbReference type="CDD" id="cd13182">
    <property type="entry name" value="EVH1-like_Dcp1"/>
    <property type="match status" value="1"/>
</dbReference>
<keyword evidence="4" id="KW-0963">Cytoplasm</keyword>
<dbReference type="GO" id="GO:0008047">
    <property type="term" value="F:enzyme activator activity"/>
    <property type="evidence" value="ECO:0007669"/>
    <property type="project" value="InterPro"/>
</dbReference>
<dbReference type="InterPro" id="IPR011993">
    <property type="entry name" value="PH-like_dom_sf"/>
</dbReference>
<dbReference type="PANTHER" id="PTHR16290:SF0">
    <property type="entry name" value="DECAPPING PROTEIN 1, ISOFORM A"/>
    <property type="match status" value="1"/>
</dbReference>
<accession>A0AAE0JY61</accession>
<protein>
    <submittedName>
        <fullName evidence="9">Uncharacterized protein</fullName>
    </submittedName>
</protein>
<dbReference type="Proteomes" id="UP001287356">
    <property type="component" value="Unassembled WGS sequence"/>
</dbReference>
<dbReference type="Gene3D" id="2.30.29.30">
    <property type="entry name" value="Pleckstrin-homology domain (PH domain)/Phosphotyrosine-binding domain (PTB)"/>
    <property type="match status" value="1"/>
</dbReference>
<gene>
    <name evidence="9" type="ORF">B0T24DRAFT_597949</name>
</gene>
<dbReference type="InterPro" id="IPR010334">
    <property type="entry name" value="Dcp1"/>
</dbReference>
<dbReference type="SUPFAM" id="SSF50729">
    <property type="entry name" value="PH domain-like"/>
    <property type="match status" value="1"/>
</dbReference>
<dbReference type="PANTHER" id="PTHR16290">
    <property type="entry name" value="TRANSCRIPTION FACTOR SMIF DECAPPING ENZYME DCP1"/>
    <property type="match status" value="1"/>
</dbReference>
<dbReference type="GO" id="GO:0000290">
    <property type="term" value="P:deadenylation-dependent decapping of nuclear-transcribed mRNA"/>
    <property type="evidence" value="ECO:0007669"/>
    <property type="project" value="InterPro"/>
</dbReference>
<evidence type="ECO:0000313" key="10">
    <source>
        <dbReference type="Proteomes" id="UP001287356"/>
    </source>
</evidence>
<dbReference type="GO" id="GO:0000932">
    <property type="term" value="C:P-body"/>
    <property type="evidence" value="ECO:0007669"/>
    <property type="project" value="TreeGrafter"/>
</dbReference>
<dbReference type="Pfam" id="PF06058">
    <property type="entry name" value="DCP1"/>
    <property type="match status" value="1"/>
</dbReference>
<evidence type="ECO:0000256" key="1">
    <source>
        <dbReference type="ARBA" id="ARBA00004496"/>
    </source>
</evidence>
<sequence length="483" mass="53058">MSKSTPRKPRHRNQHSNSGPRQIPASDYESDAAHYMEARELPHTLHVPTRSNTDLNLSVLGRYLPGIRRILSIAANAVVYVFSEATQGWDKHGVEGTMFVCEQDPFVASNGQGLPQVSVFVLNRRGMDNVVVDLMRVSHCEVVGELLIFRLEDDDSSDSSGSDDGGGGSAEKRVIGIWIHADEDDTREANNTIIRGAWQQARLALDSFLEAAAAEHLANERLGNRNHGAAVSESGADAPAVSPKCLAPKGWPKALRHRPLNGRGTMDQIKPPPTPRLLSSAVLSSAVQTQLSLIASFDRWLNHHLQAGRDYGNIPTWVKLRLGTYKKDLVEAERAPSSMTASVLKNAKQWGFKVHTGENGLIVIMRGPTCLFPDVTIMPHNEAEADFITGGQFLGYMEKVCNAFELAEQEMATLVEAVVAFETEKASLSQPAEVTIQSHVKLLKEYNDMKDYGQQMIGLIAENLGFPVRNLYETGQYGVGPRD</sequence>
<evidence type="ECO:0000256" key="8">
    <source>
        <dbReference type="SAM" id="MobiDB-lite"/>
    </source>
</evidence>
<organism evidence="9 10">
    <name type="scientific">Lasiosphaeria ovina</name>
    <dbReference type="NCBI Taxonomy" id="92902"/>
    <lineage>
        <taxon>Eukaryota</taxon>
        <taxon>Fungi</taxon>
        <taxon>Dikarya</taxon>
        <taxon>Ascomycota</taxon>
        <taxon>Pezizomycotina</taxon>
        <taxon>Sordariomycetes</taxon>
        <taxon>Sordariomycetidae</taxon>
        <taxon>Sordariales</taxon>
        <taxon>Lasiosphaeriaceae</taxon>
        <taxon>Lasiosphaeria</taxon>
    </lineage>
</organism>
<feature type="compositionally biased region" description="Basic residues" evidence="8">
    <location>
        <begin position="1"/>
        <end position="14"/>
    </location>
</feature>
<dbReference type="InterPro" id="IPR010760">
    <property type="entry name" value="DNA-repair_Swi5"/>
</dbReference>
<evidence type="ECO:0000256" key="2">
    <source>
        <dbReference type="ARBA" id="ARBA00008060"/>
    </source>
</evidence>
<dbReference type="GO" id="GO:0006397">
    <property type="term" value="P:mRNA processing"/>
    <property type="evidence" value="ECO:0007669"/>
    <property type="project" value="UniProtKB-KW"/>
</dbReference>
<dbReference type="GO" id="GO:0006281">
    <property type="term" value="P:DNA repair"/>
    <property type="evidence" value="ECO:0007669"/>
    <property type="project" value="UniProtKB-KW"/>
</dbReference>
<keyword evidence="6" id="KW-0227">DNA damage</keyword>
<dbReference type="GO" id="GO:0031087">
    <property type="term" value="P:deadenylation-independent decapping of nuclear-transcribed mRNA"/>
    <property type="evidence" value="ECO:0007669"/>
    <property type="project" value="TreeGrafter"/>
</dbReference>
<evidence type="ECO:0000256" key="7">
    <source>
        <dbReference type="ARBA" id="ARBA00023204"/>
    </source>
</evidence>
<comment type="similarity">
    <text evidence="3">Belongs to the DCP1 family.</text>
</comment>
<evidence type="ECO:0000313" key="9">
    <source>
        <dbReference type="EMBL" id="KAK3366215.1"/>
    </source>
</evidence>
<feature type="region of interest" description="Disordered" evidence="8">
    <location>
        <begin position="252"/>
        <end position="272"/>
    </location>
</feature>
<name>A0AAE0JY61_9PEZI</name>
<reference evidence="9" key="2">
    <citation type="submission" date="2023-06" db="EMBL/GenBank/DDBJ databases">
        <authorList>
            <consortium name="Lawrence Berkeley National Laboratory"/>
            <person name="Haridas S."/>
            <person name="Hensen N."/>
            <person name="Bonometti L."/>
            <person name="Westerberg I."/>
            <person name="Brannstrom I.O."/>
            <person name="Guillou S."/>
            <person name="Cros-Aarteil S."/>
            <person name="Calhoun S."/>
            <person name="Kuo A."/>
            <person name="Mondo S."/>
            <person name="Pangilinan J."/>
            <person name="Riley R."/>
            <person name="Labutti K."/>
            <person name="Andreopoulos B."/>
            <person name="Lipzen A."/>
            <person name="Chen C."/>
            <person name="Yanf M."/>
            <person name="Daum C."/>
            <person name="Ng V."/>
            <person name="Clum A."/>
            <person name="Steindorff A."/>
            <person name="Ohm R."/>
            <person name="Martin F."/>
            <person name="Silar P."/>
            <person name="Natvig D."/>
            <person name="Lalanne C."/>
            <person name="Gautier V."/>
            <person name="Ament-Velasquez S.L."/>
            <person name="Kruys A."/>
            <person name="Hutchinson M.I."/>
            <person name="Powell A.J."/>
            <person name="Barry K."/>
            <person name="Miller A.N."/>
            <person name="Grigoriev I.V."/>
            <person name="Debuchy R."/>
            <person name="Gladieux P."/>
            <person name="Thoren M.H."/>
            <person name="Johannesson H."/>
        </authorList>
    </citation>
    <scope>NUCLEOTIDE SEQUENCE</scope>
    <source>
        <strain evidence="9">CBS 958.72</strain>
    </source>
</reference>
<feature type="region of interest" description="Disordered" evidence="8">
    <location>
        <begin position="1"/>
        <end position="26"/>
    </location>
</feature>
<keyword evidence="7" id="KW-0234">DNA repair</keyword>
<dbReference type="AlphaFoldDB" id="A0AAE0JY61"/>
<comment type="caution">
    <text evidence="9">The sequence shown here is derived from an EMBL/GenBank/DDBJ whole genome shotgun (WGS) entry which is preliminary data.</text>
</comment>
<dbReference type="EMBL" id="JAULSN010000008">
    <property type="protein sequence ID" value="KAK3366215.1"/>
    <property type="molecule type" value="Genomic_DNA"/>
</dbReference>
<evidence type="ECO:0000256" key="4">
    <source>
        <dbReference type="ARBA" id="ARBA00022490"/>
    </source>
</evidence>
<keyword evidence="5" id="KW-0507">mRNA processing</keyword>
<evidence type="ECO:0000256" key="5">
    <source>
        <dbReference type="ARBA" id="ARBA00022664"/>
    </source>
</evidence>
<dbReference type="Pfam" id="PF07061">
    <property type="entry name" value="Swi5"/>
    <property type="match status" value="1"/>
</dbReference>
<comment type="subcellular location">
    <subcellularLocation>
        <location evidence="1">Cytoplasm</location>
    </subcellularLocation>
</comment>